<dbReference type="InterPro" id="IPR002123">
    <property type="entry name" value="Plipid/glycerol_acylTrfase"/>
</dbReference>
<keyword evidence="3 8" id="KW-0812">Transmembrane</keyword>
<feature type="transmembrane region" description="Helical" evidence="8">
    <location>
        <begin position="30"/>
        <end position="49"/>
    </location>
</feature>
<keyword evidence="4 8" id="KW-1133">Transmembrane helix</keyword>
<dbReference type="Proteomes" id="UP000254569">
    <property type="component" value="Unassembled WGS sequence"/>
</dbReference>
<accession>A0A379LX33</accession>
<dbReference type="AlphaFoldDB" id="A0A379LX33"/>
<dbReference type="GO" id="GO:0016020">
    <property type="term" value="C:membrane"/>
    <property type="evidence" value="ECO:0007669"/>
    <property type="project" value="UniProtKB-SubCell"/>
</dbReference>
<dbReference type="SMART" id="SM00563">
    <property type="entry name" value="PlsC"/>
    <property type="match status" value="1"/>
</dbReference>
<name>A0A379LX33_9NOCA</name>
<organism evidence="10 11">
    <name type="scientific">Rhodococcus gordoniae</name>
    <dbReference type="NCBI Taxonomy" id="223392"/>
    <lineage>
        <taxon>Bacteria</taxon>
        <taxon>Bacillati</taxon>
        <taxon>Actinomycetota</taxon>
        <taxon>Actinomycetes</taxon>
        <taxon>Mycobacteriales</taxon>
        <taxon>Nocardiaceae</taxon>
        <taxon>Rhodococcus</taxon>
    </lineage>
</organism>
<keyword evidence="11" id="KW-1185">Reference proteome</keyword>
<sequence length="296" mass="32387">MTRLHGWMPSSPCGVRCLPDDADRVGLPTVGLRIALVALVLTVVPLLSAGRMIPATRREHTLRRSARVLLWCVGIHPTVDDRRDRRAHAGGVLVVAPHVSWTDVLVLTAVAPAVFVARADLLDWGVLGTLARRMRVIAIDRERLRLLPDVIDRIRTRLLAGERVAVFPEGTTWCGRAYGGFRPALLQAAVDVQCLVQPVGLRYRQRTGESTAVPAFVGDETIGSSLRRMIRNRGVVAEVVLAPLERPGQDRRDLAARCDRAVRADRVADAISSVPVDRSPVARAAHRADAARPRTP</sequence>
<evidence type="ECO:0000256" key="6">
    <source>
        <dbReference type="ARBA" id="ARBA00023136"/>
    </source>
</evidence>
<evidence type="ECO:0000256" key="3">
    <source>
        <dbReference type="ARBA" id="ARBA00022692"/>
    </source>
</evidence>
<dbReference type="CDD" id="cd07989">
    <property type="entry name" value="LPLAT_AGPAT-like"/>
    <property type="match status" value="1"/>
</dbReference>
<keyword evidence="6 8" id="KW-0472">Membrane</keyword>
<evidence type="ECO:0000256" key="2">
    <source>
        <dbReference type="ARBA" id="ARBA00022679"/>
    </source>
</evidence>
<evidence type="ECO:0000256" key="5">
    <source>
        <dbReference type="ARBA" id="ARBA00023098"/>
    </source>
</evidence>
<evidence type="ECO:0000256" key="1">
    <source>
        <dbReference type="ARBA" id="ARBA00004370"/>
    </source>
</evidence>
<evidence type="ECO:0000313" key="10">
    <source>
        <dbReference type="EMBL" id="SUE14624.1"/>
    </source>
</evidence>
<feature type="domain" description="Phospholipid/glycerol acyltransferase" evidence="9">
    <location>
        <begin position="92"/>
        <end position="204"/>
    </location>
</feature>
<evidence type="ECO:0000256" key="7">
    <source>
        <dbReference type="ARBA" id="ARBA00023315"/>
    </source>
</evidence>
<evidence type="ECO:0000313" key="11">
    <source>
        <dbReference type="Proteomes" id="UP000254569"/>
    </source>
</evidence>
<keyword evidence="7 10" id="KW-0012">Acyltransferase</keyword>
<dbReference type="GO" id="GO:0006629">
    <property type="term" value="P:lipid metabolic process"/>
    <property type="evidence" value="ECO:0007669"/>
    <property type="project" value="UniProtKB-KW"/>
</dbReference>
<dbReference type="PANTHER" id="PTHR23063:SF52">
    <property type="entry name" value="LYSOPHOSPHATIDYLCHOLINE ACYLTRANSFERASE"/>
    <property type="match status" value="1"/>
</dbReference>
<gene>
    <name evidence="10" type="ORF">NCTC13296_01472</name>
</gene>
<dbReference type="PANTHER" id="PTHR23063">
    <property type="entry name" value="PHOSPHOLIPID ACYLTRANSFERASE"/>
    <property type="match status" value="1"/>
</dbReference>
<proteinExistence type="predicted"/>
<dbReference type="OrthoDB" id="5184723at2"/>
<dbReference type="SUPFAM" id="SSF69593">
    <property type="entry name" value="Glycerol-3-phosphate (1)-acyltransferase"/>
    <property type="match status" value="1"/>
</dbReference>
<reference evidence="10 11" key="1">
    <citation type="submission" date="2018-06" db="EMBL/GenBank/DDBJ databases">
        <authorList>
            <consortium name="Pathogen Informatics"/>
            <person name="Doyle S."/>
        </authorList>
    </citation>
    <scope>NUCLEOTIDE SEQUENCE [LARGE SCALE GENOMIC DNA]</scope>
    <source>
        <strain evidence="10 11">NCTC13296</strain>
    </source>
</reference>
<dbReference type="Pfam" id="PF01553">
    <property type="entry name" value="Acyltransferase"/>
    <property type="match status" value="1"/>
</dbReference>
<comment type="subcellular location">
    <subcellularLocation>
        <location evidence="1">Membrane</location>
    </subcellularLocation>
</comment>
<dbReference type="EMBL" id="UGVI01000001">
    <property type="protein sequence ID" value="SUE14624.1"/>
    <property type="molecule type" value="Genomic_DNA"/>
</dbReference>
<evidence type="ECO:0000259" key="9">
    <source>
        <dbReference type="SMART" id="SM00563"/>
    </source>
</evidence>
<evidence type="ECO:0000256" key="4">
    <source>
        <dbReference type="ARBA" id="ARBA00022989"/>
    </source>
</evidence>
<keyword evidence="2 10" id="KW-0808">Transferase</keyword>
<protein>
    <submittedName>
        <fullName evidence="10">Acyltransferase</fullName>
    </submittedName>
</protein>
<dbReference type="GO" id="GO:0016746">
    <property type="term" value="F:acyltransferase activity"/>
    <property type="evidence" value="ECO:0007669"/>
    <property type="project" value="UniProtKB-KW"/>
</dbReference>
<dbReference type="RefSeq" id="WP_064065017.1">
    <property type="nucleotide sequence ID" value="NZ_LPZN01000051.1"/>
</dbReference>
<keyword evidence="5" id="KW-0443">Lipid metabolism</keyword>
<evidence type="ECO:0000256" key="8">
    <source>
        <dbReference type="SAM" id="Phobius"/>
    </source>
</evidence>